<proteinExistence type="predicted"/>
<dbReference type="EMBL" id="CAJNNV010025135">
    <property type="protein sequence ID" value="CAE8612618.1"/>
    <property type="molecule type" value="Genomic_DNA"/>
</dbReference>
<evidence type="ECO:0000313" key="1">
    <source>
        <dbReference type="EMBL" id="CAE8612618.1"/>
    </source>
</evidence>
<name>A0A813FJI7_POLGL</name>
<organism evidence="1 2">
    <name type="scientific">Polarella glacialis</name>
    <name type="common">Dinoflagellate</name>
    <dbReference type="NCBI Taxonomy" id="89957"/>
    <lineage>
        <taxon>Eukaryota</taxon>
        <taxon>Sar</taxon>
        <taxon>Alveolata</taxon>
        <taxon>Dinophyceae</taxon>
        <taxon>Suessiales</taxon>
        <taxon>Suessiaceae</taxon>
        <taxon>Polarella</taxon>
    </lineage>
</organism>
<keyword evidence="2" id="KW-1185">Reference proteome</keyword>
<protein>
    <submittedName>
        <fullName evidence="1">Uncharacterized protein</fullName>
    </submittedName>
</protein>
<feature type="non-terminal residue" evidence="1">
    <location>
        <position position="1"/>
    </location>
</feature>
<comment type="caution">
    <text evidence="1">The sequence shown here is derived from an EMBL/GenBank/DDBJ whole genome shotgun (WGS) entry which is preliminary data.</text>
</comment>
<dbReference type="AlphaFoldDB" id="A0A813FJI7"/>
<accession>A0A813FJI7</accession>
<reference evidence="1" key="1">
    <citation type="submission" date="2021-02" db="EMBL/GenBank/DDBJ databases">
        <authorList>
            <person name="Dougan E. K."/>
            <person name="Rhodes N."/>
            <person name="Thang M."/>
            <person name="Chan C."/>
        </authorList>
    </citation>
    <scope>NUCLEOTIDE SEQUENCE</scope>
</reference>
<gene>
    <name evidence="1" type="ORF">PGLA1383_LOCUS30409</name>
</gene>
<sequence>ENCLCFDDPLSVSAVHLCCVPAQEYIPDLRYLFGRPKRGRRMLELLYNSAAKACLENYWGDESFQEFYLGGKTKWKKLPTESELLVLTAAGNWAAPSPAVSLRIFLRFQGFFPYSFLLASLKALEDDDRDFRNCHPDYDMDLIIDEMEKFYGISYDKHWHAMISQIKQMQETYAPWAEKDFEYRVVGNQVFDAQTGFHHPEIT</sequence>
<dbReference type="Proteomes" id="UP000654075">
    <property type="component" value="Unassembled WGS sequence"/>
</dbReference>
<evidence type="ECO:0000313" key="2">
    <source>
        <dbReference type="Proteomes" id="UP000654075"/>
    </source>
</evidence>
<feature type="non-terminal residue" evidence="1">
    <location>
        <position position="203"/>
    </location>
</feature>